<dbReference type="PRINTS" id="PR00260">
    <property type="entry name" value="CHEMTRNSDUCR"/>
</dbReference>
<evidence type="ECO:0000256" key="2">
    <source>
        <dbReference type="ARBA" id="ARBA00029447"/>
    </source>
</evidence>
<gene>
    <name evidence="6" type="ORF">W911_09165</name>
</gene>
<keyword evidence="7" id="KW-1185">Reference proteome</keyword>
<feature type="domain" description="Methyl-accepting transducer" evidence="5">
    <location>
        <begin position="37"/>
        <end position="273"/>
    </location>
</feature>
<sequence length="481" mass="51096">MMQNRTISTARNDAEAGAHSRLADDAVSDVVARFAQEATGVGHQIIDVACTVKELGNRVQAQSAEMQGIGGEMRALSAENERIAEGAHASLDVAQRANDDISQSATAVRGALDTIQALVRTVSEQRDLLHVLQEALGKVSQVAAGIEMITRQTDLLALNATIEAARAGQAGRGFAVVAAEVKALAGQTAQATKEITSTVGDLASKANLLIEKGSESAELAQSVDASASSISGTIDSIEKTVGNLLGQASDIQAAAAAIDTRSQSLLAGVERVIEGLRLSAADIGRVEGRVGELQVSGEVLITTSVESGVETADAPFVFEVIGRAATVARALEDALDRGLLRPEMLFDRDYKAIANSNPQQFTTVYAEAFDRIVTPIIDEALAFDARVVFCAPVDVNGYLPTHNSQFSKPQGADPVWNAAHCRNRRMFNDRVGLGAGTNRKRFLVQTYMRDMGNTYVPMVDVSAPIVVKERHWGGLRLAYRS</sequence>
<feature type="compositionally biased region" description="Basic and acidic residues" evidence="4">
    <location>
        <begin position="12"/>
        <end position="21"/>
    </location>
</feature>
<dbReference type="PANTHER" id="PTHR32089">
    <property type="entry name" value="METHYL-ACCEPTING CHEMOTAXIS PROTEIN MCPB"/>
    <property type="match status" value="1"/>
</dbReference>
<dbReference type="SMART" id="SM00283">
    <property type="entry name" value="MA"/>
    <property type="match status" value="1"/>
</dbReference>
<comment type="similarity">
    <text evidence="2">Belongs to the methyl-accepting chemotaxis (MCP) protein family.</text>
</comment>
<dbReference type="STRING" id="1029756.W911_09165"/>
<proteinExistence type="inferred from homology"/>
<dbReference type="KEGG" id="hni:W911_09165"/>
<organism evidence="6 7">
    <name type="scientific">Hyphomicrobium nitrativorans NL23</name>
    <dbReference type="NCBI Taxonomy" id="1029756"/>
    <lineage>
        <taxon>Bacteria</taxon>
        <taxon>Pseudomonadati</taxon>
        <taxon>Pseudomonadota</taxon>
        <taxon>Alphaproteobacteria</taxon>
        <taxon>Hyphomicrobiales</taxon>
        <taxon>Hyphomicrobiaceae</taxon>
        <taxon>Hyphomicrobium</taxon>
    </lineage>
</organism>
<dbReference type="Gene3D" id="1.10.287.950">
    <property type="entry name" value="Methyl-accepting chemotaxis protein"/>
    <property type="match status" value="1"/>
</dbReference>
<dbReference type="RefSeq" id="WP_023787203.1">
    <property type="nucleotide sequence ID" value="NC_022997.1"/>
</dbReference>
<dbReference type="PANTHER" id="PTHR32089:SF112">
    <property type="entry name" value="LYSOZYME-LIKE PROTEIN-RELATED"/>
    <property type="match status" value="1"/>
</dbReference>
<dbReference type="InterPro" id="IPR004089">
    <property type="entry name" value="MCPsignal_dom"/>
</dbReference>
<dbReference type="GO" id="GO:0006935">
    <property type="term" value="P:chemotaxis"/>
    <property type="evidence" value="ECO:0007669"/>
    <property type="project" value="InterPro"/>
</dbReference>
<accession>V5SEY7</accession>
<evidence type="ECO:0000313" key="7">
    <source>
        <dbReference type="Proteomes" id="UP000018542"/>
    </source>
</evidence>
<evidence type="ECO:0000259" key="5">
    <source>
        <dbReference type="PROSITE" id="PS50111"/>
    </source>
</evidence>
<dbReference type="EMBL" id="CP006912">
    <property type="protein sequence ID" value="AHB48524.1"/>
    <property type="molecule type" value="Genomic_DNA"/>
</dbReference>
<dbReference type="OrthoDB" id="2489132at2"/>
<feature type="region of interest" description="Disordered" evidence="4">
    <location>
        <begin position="1"/>
        <end position="21"/>
    </location>
</feature>
<protein>
    <submittedName>
        <fullName evidence="6">Chemotaxis protein</fullName>
    </submittedName>
</protein>
<reference evidence="6 7" key="1">
    <citation type="journal article" date="2014" name="Genome Announc.">
        <title>Complete Genome Sequence of Hyphomicrobium nitrativorans Strain NL23, a Denitrifying Bacterium Isolated from Biofilm of a Methanol-Fed Denitrification System Treating Seawater at the Montreal Biodome.</title>
        <authorList>
            <person name="Martineau C."/>
            <person name="Villeneuve C."/>
            <person name="Mauffrey F."/>
            <person name="Villemur R."/>
        </authorList>
    </citation>
    <scope>NUCLEOTIDE SEQUENCE [LARGE SCALE GENOMIC DNA]</scope>
    <source>
        <strain evidence="6">NL23</strain>
    </source>
</reference>
<evidence type="ECO:0000256" key="4">
    <source>
        <dbReference type="SAM" id="MobiDB-lite"/>
    </source>
</evidence>
<name>V5SEY7_9HYPH</name>
<dbReference type="SUPFAM" id="SSF58104">
    <property type="entry name" value="Methyl-accepting chemotaxis protein (MCP) signaling domain"/>
    <property type="match status" value="1"/>
</dbReference>
<feature type="compositionally biased region" description="Polar residues" evidence="4">
    <location>
        <begin position="1"/>
        <end position="11"/>
    </location>
</feature>
<dbReference type="PROSITE" id="PS50111">
    <property type="entry name" value="CHEMOTAXIS_TRANSDUC_2"/>
    <property type="match status" value="1"/>
</dbReference>
<dbReference type="PATRIC" id="fig|1029756.8.peg.1909"/>
<evidence type="ECO:0000256" key="1">
    <source>
        <dbReference type="ARBA" id="ARBA00023224"/>
    </source>
</evidence>
<dbReference type="InterPro" id="IPR004090">
    <property type="entry name" value="Chemotax_Me-accpt_rcpt"/>
</dbReference>
<dbReference type="Proteomes" id="UP000018542">
    <property type="component" value="Chromosome"/>
</dbReference>
<dbReference type="GO" id="GO:0016020">
    <property type="term" value="C:membrane"/>
    <property type="evidence" value="ECO:0007669"/>
    <property type="project" value="InterPro"/>
</dbReference>
<evidence type="ECO:0000256" key="3">
    <source>
        <dbReference type="PROSITE-ProRule" id="PRU00284"/>
    </source>
</evidence>
<evidence type="ECO:0000313" key="6">
    <source>
        <dbReference type="EMBL" id="AHB48524.1"/>
    </source>
</evidence>
<keyword evidence="1 3" id="KW-0807">Transducer</keyword>
<dbReference type="Pfam" id="PF00015">
    <property type="entry name" value="MCPsignal"/>
    <property type="match status" value="1"/>
</dbReference>
<dbReference type="AlphaFoldDB" id="V5SEY7"/>
<dbReference type="GO" id="GO:0007165">
    <property type="term" value="P:signal transduction"/>
    <property type="evidence" value="ECO:0007669"/>
    <property type="project" value="UniProtKB-KW"/>
</dbReference>
<dbReference type="HOGENOM" id="CLU_000445_107_32_5"/>
<dbReference type="GO" id="GO:0004888">
    <property type="term" value="F:transmembrane signaling receptor activity"/>
    <property type="evidence" value="ECO:0007669"/>
    <property type="project" value="InterPro"/>
</dbReference>